<dbReference type="OrthoDB" id="272343at2"/>
<proteinExistence type="predicted"/>
<gene>
    <name evidence="1" type="ORF">Pla8534_04630</name>
</gene>
<evidence type="ECO:0000313" key="1">
    <source>
        <dbReference type="EMBL" id="QDU92715.1"/>
    </source>
</evidence>
<name>A0A518DLL9_9BACT</name>
<dbReference type="KEGG" id="lcre:Pla8534_04630"/>
<sequence length="219" mass="25563">MDTPFTVRDLRRRWKPHKLRLGNGDTSIRFHRACSWLHRAQITECLIDHDIALLSQWIAFNSLYGQWDAAAQEPMRDKVSWQRFIGRILELDQDGCVSATLVEQKPLVLGILEDEHVSQFFWKDPGDKRAQQSKKAMYEARTWYLGGNWTMILNRVMERIYFLRCQLVHGAATYQSDLNRTAVQRSAQMMGHLLPAMLIVWIDHGADEDWGSMCYPPLE</sequence>
<keyword evidence="2" id="KW-1185">Reference proteome</keyword>
<accession>A0A518DLL9</accession>
<reference evidence="1 2" key="1">
    <citation type="submission" date="2019-02" db="EMBL/GenBank/DDBJ databases">
        <title>Deep-cultivation of Planctomycetes and their phenomic and genomic characterization uncovers novel biology.</title>
        <authorList>
            <person name="Wiegand S."/>
            <person name="Jogler M."/>
            <person name="Boedeker C."/>
            <person name="Pinto D."/>
            <person name="Vollmers J."/>
            <person name="Rivas-Marin E."/>
            <person name="Kohn T."/>
            <person name="Peeters S.H."/>
            <person name="Heuer A."/>
            <person name="Rast P."/>
            <person name="Oberbeckmann S."/>
            <person name="Bunk B."/>
            <person name="Jeske O."/>
            <person name="Meyerdierks A."/>
            <person name="Storesund J.E."/>
            <person name="Kallscheuer N."/>
            <person name="Luecker S."/>
            <person name="Lage O.M."/>
            <person name="Pohl T."/>
            <person name="Merkel B.J."/>
            <person name="Hornburger P."/>
            <person name="Mueller R.-W."/>
            <person name="Bruemmer F."/>
            <person name="Labrenz M."/>
            <person name="Spormann A.M."/>
            <person name="Op den Camp H."/>
            <person name="Overmann J."/>
            <person name="Amann R."/>
            <person name="Jetten M.S.M."/>
            <person name="Mascher T."/>
            <person name="Medema M.H."/>
            <person name="Devos D.P."/>
            <person name="Kaster A.-K."/>
            <person name="Ovreas L."/>
            <person name="Rohde M."/>
            <person name="Galperin M.Y."/>
            <person name="Jogler C."/>
        </authorList>
    </citation>
    <scope>NUCLEOTIDE SEQUENCE [LARGE SCALE GENOMIC DNA]</scope>
    <source>
        <strain evidence="1 2">Pla85_3_4</strain>
    </source>
</reference>
<organism evidence="1 2">
    <name type="scientific">Lignipirellula cremea</name>
    <dbReference type="NCBI Taxonomy" id="2528010"/>
    <lineage>
        <taxon>Bacteria</taxon>
        <taxon>Pseudomonadati</taxon>
        <taxon>Planctomycetota</taxon>
        <taxon>Planctomycetia</taxon>
        <taxon>Pirellulales</taxon>
        <taxon>Pirellulaceae</taxon>
        <taxon>Lignipirellula</taxon>
    </lineage>
</organism>
<dbReference type="Proteomes" id="UP000317648">
    <property type="component" value="Chromosome"/>
</dbReference>
<dbReference type="AlphaFoldDB" id="A0A518DLL9"/>
<protein>
    <submittedName>
        <fullName evidence="1">Uncharacterized protein</fullName>
    </submittedName>
</protein>
<dbReference type="RefSeq" id="WP_145048911.1">
    <property type="nucleotide sequence ID" value="NZ_CP036433.1"/>
</dbReference>
<evidence type="ECO:0000313" key="2">
    <source>
        <dbReference type="Proteomes" id="UP000317648"/>
    </source>
</evidence>
<dbReference type="EMBL" id="CP036433">
    <property type="protein sequence ID" value="QDU92715.1"/>
    <property type="molecule type" value="Genomic_DNA"/>
</dbReference>